<evidence type="ECO:0000256" key="3">
    <source>
        <dbReference type="ARBA" id="ARBA00022475"/>
    </source>
</evidence>
<keyword evidence="6 7" id="KW-0472">Membrane</keyword>
<feature type="transmembrane region" description="Helical" evidence="7">
    <location>
        <begin position="132"/>
        <end position="150"/>
    </location>
</feature>
<dbReference type="RefSeq" id="WP_410035847.1">
    <property type="nucleotide sequence ID" value="NZ_JBGMEF010000029.1"/>
</dbReference>
<dbReference type="CDD" id="cd06261">
    <property type="entry name" value="TM_PBP2"/>
    <property type="match status" value="1"/>
</dbReference>
<dbReference type="Pfam" id="PF12911">
    <property type="entry name" value="OppC_N"/>
    <property type="match status" value="1"/>
</dbReference>
<evidence type="ECO:0000256" key="6">
    <source>
        <dbReference type="ARBA" id="ARBA00023136"/>
    </source>
</evidence>
<keyword evidence="2 7" id="KW-0813">Transport</keyword>
<sequence>MTEINLVEKKEKKSSLAKRSLQKFLSNKLAIVGLVIVLLMILSAIFASLLASHDPNQIDMGKLNQAPGNGHLFGTDSTGRDLYSRLLYGGRISILIGISSALTTSIIGTIFGLIAGYFGGLIDVILIRISEVLQSFPMIILVMVLVTILGPSVSNMILVFTLIGWMTVFRIVRNEVLRLREETYVDVNKAFGISDFAIMFRDILPNTLSPIIVATTINIAYFILQETGLSFLGLGVPTNVPTWGTIINAAKSITVIQMYKWQWIIPGLFISLFVMSINFLGDGLRDALDPRN</sequence>
<comment type="similarity">
    <text evidence="7">Belongs to the binding-protein-dependent transport system permease family.</text>
</comment>
<keyword evidence="3" id="KW-1003">Cell membrane</keyword>
<proteinExistence type="inferred from homology"/>
<feature type="domain" description="ABC transmembrane type-1" evidence="8">
    <location>
        <begin position="90"/>
        <end position="281"/>
    </location>
</feature>
<dbReference type="EMBL" id="JBGMEF010000029">
    <property type="protein sequence ID" value="MFO3667675.1"/>
    <property type="molecule type" value="Genomic_DNA"/>
</dbReference>
<dbReference type="SUPFAM" id="SSF161098">
    <property type="entry name" value="MetI-like"/>
    <property type="match status" value="1"/>
</dbReference>
<gene>
    <name evidence="9" type="ORF">ACCQ42_07815</name>
</gene>
<dbReference type="InterPro" id="IPR035906">
    <property type="entry name" value="MetI-like_sf"/>
</dbReference>
<dbReference type="PROSITE" id="PS50928">
    <property type="entry name" value="ABC_TM1"/>
    <property type="match status" value="1"/>
</dbReference>
<evidence type="ECO:0000256" key="4">
    <source>
        <dbReference type="ARBA" id="ARBA00022692"/>
    </source>
</evidence>
<evidence type="ECO:0000256" key="5">
    <source>
        <dbReference type="ARBA" id="ARBA00022989"/>
    </source>
</evidence>
<keyword evidence="10" id="KW-1185">Reference proteome</keyword>
<evidence type="ECO:0000313" key="10">
    <source>
        <dbReference type="Proteomes" id="UP001637994"/>
    </source>
</evidence>
<evidence type="ECO:0000313" key="9">
    <source>
        <dbReference type="EMBL" id="MFO3667675.1"/>
    </source>
</evidence>
<dbReference type="InterPro" id="IPR025966">
    <property type="entry name" value="OppC_N"/>
</dbReference>
<evidence type="ECO:0000256" key="7">
    <source>
        <dbReference type="RuleBase" id="RU363032"/>
    </source>
</evidence>
<reference evidence="9 10" key="1">
    <citation type="journal article" date="2025" name="Anaerobe">
        <title>Description of Anaerococcus kampingiae sp. nov., Anaerococcus groningensis sp. nov., Anaerococcus martiniensis sp. nov., and Anaerococcus cruorum sp. nov., isolated from human clinical specimens.</title>
        <authorList>
            <person name="Boiten K.E."/>
            <person name="Meijer J."/>
            <person name="van Wezel E.M."/>
            <person name="Veloo A.C.M."/>
        </authorList>
    </citation>
    <scope>NUCLEOTIDE SEQUENCE [LARGE SCALE GENOMIC DNA]</scope>
    <source>
        <strain evidence="9 10">ENR0874</strain>
    </source>
</reference>
<comment type="caution">
    <text evidence="9">The sequence shown here is derived from an EMBL/GenBank/DDBJ whole genome shotgun (WGS) entry which is preliminary data.</text>
</comment>
<evidence type="ECO:0000256" key="1">
    <source>
        <dbReference type="ARBA" id="ARBA00004651"/>
    </source>
</evidence>
<feature type="transmembrane region" description="Helical" evidence="7">
    <location>
        <begin position="156"/>
        <end position="172"/>
    </location>
</feature>
<accession>A0ABW9MET0</accession>
<keyword evidence="5 7" id="KW-1133">Transmembrane helix</keyword>
<feature type="transmembrane region" description="Helical" evidence="7">
    <location>
        <begin position="92"/>
        <end position="120"/>
    </location>
</feature>
<dbReference type="InterPro" id="IPR050366">
    <property type="entry name" value="BP-dependent_transpt_permease"/>
</dbReference>
<feature type="transmembrane region" description="Helical" evidence="7">
    <location>
        <begin position="261"/>
        <end position="281"/>
    </location>
</feature>
<dbReference type="PANTHER" id="PTHR43386">
    <property type="entry name" value="OLIGOPEPTIDE TRANSPORT SYSTEM PERMEASE PROTEIN APPC"/>
    <property type="match status" value="1"/>
</dbReference>
<evidence type="ECO:0000256" key="2">
    <source>
        <dbReference type="ARBA" id="ARBA00022448"/>
    </source>
</evidence>
<feature type="transmembrane region" description="Helical" evidence="7">
    <location>
        <begin position="203"/>
        <end position="224"/>
    </location>
</feature>
<comment type="subcellular location">
    <subcellularLocation>
        <location evidence="1 7">Cell membrane</location>
        <topology evidence="1 7">Multi-pass membrane protein</topology>
    </subcellularLocation>
</comment>
<dbReference type="InterPro" id="IPR000515">
    <property type="entry name" value="MetI-like"/>
</dbReference>
<dbReference type="PANTHER" id="PTHR43386:SF1">
    <property type="entry name" value="D,D-DIPEPTIDE TRANSPORT SYSTEM PERMEASE PROTEIN DDPC-RELATED"/>
    <property type="match status" value="1"/>
</dbReference>
<name>A0ABW9MET0_9FIRM</name>
<keyword evidence="4 7" id="KW-0812">Transmembrane</keyword>
<dbReference type="Gene3D" id="1.10.3720.10">
    <property type="entry name" value="MetI-like"/>
    <property type="match status" value="1"/>
</dbReference>
<protein>
    <submittedName>
        <fullName evidence="9">ABC transporter permease</fullName>
    </submittedName>
</protein>
<dbReference type="Proteomes" id="UP001637994">
    <property type="component" value="Unassembled WGS sequence"/>
</dbReference>
<evidence type="ECO:0000259" key="8">
    <source>
        <dbReference type="PROSITE" id="PS50928"/>
    </source>
</evidence>
<organism evidence="9 10">
    <name type="scientific">Anaerococcus kampingae</name>
    <dbReference type="NCBI Taxonomy" id="3115614"/>
    <lineage>
        <taxon>Bacteria</taxon>
        <taxon>Bacillati</taxon>
        <taxon>Bacillota</taxon>
        <taxon>Tissierellia</taxon>
        <taxon>Tissierellales</taxon>
        <taxon>Peptoniphilaceae</taxon>
        <taxon>Anaerococcus</taxon>
    </lineage>
</organism>
<dbReference type="Pfam" id="PF00528">
    <property type="entry name" value="BPD_transp_1"/>
    <property type="match status" value="1"/>
</dbReference>
<feature type="transmembrane region" description="Helical" evidence="7">
    <location>
        <begin position="29"/>
        <end position="51"/>
    </location>
</feature>